<feature type="domain" description="Carboxypeptidase activation peptide" evidence="3">
    <location>
        <begin position="3"/>
        <end position="46"/>
    </location>
</feature>
<dbReference type="Gene3D" id="3.30.70.340">
    <property type="entry name" value="Metallocarboxypeptidase-like"/>
    <property type="match status" value="1"/>
</dbReference>
<dbReference type="WBParaSite" id="EEL_0000213301-mRNA-1">
    <property type="protein sequence ID" value="EEL_0000213301-mRNA-1"/>
    <property type="gene ID" value="EEL_0000213301"/>
</dbReference>
<evidence type="ECO:0000256" key="1">
    <source>
        <dbReference type="ARBA" id="ARBA00022723"/>
    </source>
</evidence>
<dbReference type="Proteomes" id="UP000050640">
    <property type="component" value="Unplaced"/>
</dbReference>
<keyword evidence="4" id="KW-1185">Reference proteome</keyword>
<dbReference type="InterPro" id="IPR036990">
    <property type="entry name" value="M14A-like_propep"/>
</dbReference>
<sequence>MADFWKPPTKINETIYVMIHSGFMDKFDQLLTNGLISYQVEIEDFSK</sequence>
<dbReference type="SUPFAM" id="SSF54897">
    <property type="entry name" value="Protease propeptides/inhibitors"/>
    <property type="match status" value="1"/>
</dbReference>
<name>A0A0R3RKX4_9BILA</name>
<organism evidence="4 5">
    <name type="scientific">Elaeophora elaphi</name>
    <dbReference type="NCBI Taxonomy" id="1147741"/>
    <lineage>
        <taxon>Eukaryota</taxon>
        <taxon>Metazoa</taxon>
        <taxon>Ecdysozoa</taxon>
        <taxon>Nematoda</taxon>
        <taxon>Chromadorea</taxon>
        <taxon>Rhabditida</taxon>
        <taxon>Spirurina</taxon>
        <taxon>Spiruromorpha</taxon>
        <taxon>Filarioidea</taxon>
        <taxon>Onchocercidae</taxon>
        <taxon>Elaeophora</taxon>
    </lineage>
</organism>
<protein>
    <submittedName>
        <fullName evidence="5">Propep_M14 domain-containing protein</fullName>
    </submittedName>
</protein>
<evidence type="ECO:0000313" key="4">
    <source>
        <dbReference type="Proteomes" id="UP000050640"/>
    </source>
</evidence>
<accession>A0A0R3RKX4</accession>
<keyword evidence="1" id="KW-0479">Metal-binding</keyword>
<evidence type="ECO:0000256" key="2">
    <source>
        <dbReference type="ARBA" id="ARBA00022833"/>
    </source>
</evidence>
<dbReference type="AlphaFoldDB" id="A0A0R3RKX4"/>
<evidence type="ECO:0000259" key="3">
    <source>
        <dbReference type="Pfam" id="PF02244"/>
    </source>
</evidence>
<keyword evidence="2" id="KW-0862">Zinc</keyword>
<dbReference type="InterPro" id="IPR003146">
    <property type="entry name" value="M14A_act_pep"/>
</dbReference>
<dbReference type="Pfam" id="PF02244">
    <property type="entry name" value="Propep_M14"/>
    <property type="match status" value="1"/>
</dbReference>
<evidence type="ECO:0000313" key="5">
    <source>
        <dbReference type="WBParaSite" id="EEL_0000213301-mRNA-1"/>
    </source>
</evidence>
<proteinExistence type="predicted"/>
<reference evidence="5" key="1">
    <citation type="submission" date="2017-02" db="UniProtKB">
        <authorList>
            <consortium name="WormBaseParasite"/>
        </authorList>
    </citation>
    <scope>IDENTIFICATION</scope>
</reference>
<dbReference type="GO" id="GO:0046872">
    <property type="term" value="F:metal ion binding"/>
    <property type="evidence" value="ECO:0007669"/>
    <property type="project" value="UniProtKB-KW"/>
</dbReference>
<dbReference type="STRING" id="1147741.A0A0R3RKX4"/>